<comment type="caution">
    <text evidence="4">The sequence shown here is derived from an EMBL/GenBank/DDBJ whole genome shotgun (WGS) entry which is preliminary data.</text>
</comment>
<evidence type="ECO:0000256" key="2">
    <source>
        <dbReference type="ARBA" id="ARBA00023002"/>
    </source>
</evidence>
<dbReference type="Pfam" id="PF05368">
    <property type="entry name" value="NmrA"/>
    <property type="match status" value="1"/>
</dbReference>
<dbReference type="OrthoDB" id="9974981at2759"/>
<reference evidence="4" key="1">
    <citation type="journal article" date="2021" name="Nat. Commun.">
        <title>Genetic determinants of endophytism in the Arabidopsis root mycobiome.</title>
        <authorList>
            <person name="Mesny F."/>
            <person name="Miyauchi S."/>
            <person name="Thiergart T."/>
            <person name="Pickel B."/>
            <person name="Atanasova L."/>
            <person name="Karlsson M."/>
            <person name="Huettel B."/>
            <person name="Barry K.W."/>
            <person name="Haridas S."/>
            <person name="Chen C."/>
            <person name="Bauer D."/>
            <person name="Andreopoulos W."/>
            <person name="Pangilinan J."/>
            <person name="LaButti K."/>
            <person name="Riley R."/>
            <person name="Lipzen A."/>
            <person name="Clum A."/>
            <person name="Drula E."/>
            <person name="Henrissat B."/>
            <person name="Kohler A."/>
            <person name="Grigoriev I.V."/>
            <person name="Martin F.M."/>
            <person name="Hacquard S."/>
        </authorList>
    </citation>
    <scope>NUCLEOTIDE SEQUENCE</scope>
    <source>
        <strain evidence="4">MPI-CAGE-AT-0021</strain>
    </source>
</reference>
<evidence type="ECO:0000259" key="3">
    <source>
        <dbReference type="Pfam" id="PF05368"/>
    </source>
</evidence>
<dbReference type="Gene3D" id="3.90.25.10">
    <property type="entry name" value="UDP-galactose 4-epimerase, domain 1"/>
    <property type="match status" value="1"/>
</dbReference>
<organism evidence="4 5">
    <name type="scientific">Dactylonectria estremocensis</name>
    <dbReference type="NCBI Taxonomy" id="1079267"/>
    <lineage>
        <taxon>Eukaryota</taxon>
        <taxon>Fungi</taxon>
        <taxon>Dikarya</taxon>
        <taxon>Ascomycota</taxon>
        <taxon>Pezizomycotina</taxon>
        <taxon>Sordariomycetes</taxon>
        <taxon>Hypocreomycetidae</taxon>
        <taxon>Hypocreales</taxon>
        <taxon>Nectriaceae</taxon>
        <taxon>Dactylonectria</taxon>
    </lineage>
</organism>
<dbReference type="CDD" id="cd05259">
    <property type="entry name" value="PCBER_SDR_a"/>
    <property type="match status" value="1"/>
</dbReference>
<gene>
    <name evidence="4" type="ORF">B0J13DRAFT_554756</name>
</gene>
<dbReference type="PANTHER" id="PTHR47706:SF9">
    <property type="entry name" value="NMRA-LIKE DOMAIN-CONTAINING PROTEIN-RELATED"/>
    <property type="match status" value="1"/>
</dbReference>
<feature type="domain" description="NmrA-like" evidence="3">
    <location>
        <begin position="6"/>
        <end position="236"/>
    </location>
</feature>
<evidence type="ECO:0000256" key="1">
    <source>
        <dbReference type="ARBA" id="ARBA00022857"/>
    </source>
</evidence>
<keyword evidence="2" id="KW-0560">Oxidoreductase</keyword>
<protein>
    <recommendedName>
        <fullName evidence="3">NmrA-like domain-containing protein</fullName>
    </recommendedName>
</protein>
<dbReference type="SUPFAM" id="SSF51735">
    <property type="entry name" value="NAD(P)-binding Rossmann-fold domains"/>
    <property type="match status" value="1"/>
</dbReference>
<sequence length="305" mass="33733">MASPFKNILIVGATGSIGSIVLEAIIKEPTFVVTALQRSSSKGKLPSDLKVITIDDSYPSEALVSAFSGQDAIINCMTSLAVGDQLRFIDAAVAAKVRRYLPSEYGLNNNKPEARALNAVFREKGEIQDYLRSKESTGLEWMTIACGMWLKWSALHDFLGMHIKEKKFLVWDDGEGWFSATTEENTALALVNALTKKWDETKNRVIWLSDFAITQNMLLEAIERISGQKYTIEKIDTLRFIEEKQAAVDAGDPYATYALIETGFVTGKFGGHLEKEGPIMNEALGLPKKYLDEVVKAALDAVQRA</sequence>
<dbReference type="PANTHER" id="PTHR47706">
    <property type="entry name" value="NMRA-LIKE FAMILY PROTEIN"/>
    <property type="match status" value="1"/>
</dbReference>
<evidence type="ECO:0000313" key="4">
    <source>
        <dbReference type="EMBL" id="KAH7144140.1"/>
    </source>
</evidence>
<dbReference type="InterPro" id="IPR036291">
    <property type="entry name" value="NAD(P)-bd_dom_sf"/>
</dbReference>
<dbReference type="GO" id="GO:0016491">
    <property type="term" value="F:oxidoreductase activity"/>
    <property type="evidence" value="ECO:0007669"/>
    <property type="project" value="UniProtKB-KW"/>
</dbReference>
<dbReference type="InterPro" id="IPR051609">
    <property type="entry name" value="NmrA/Isoflavone_reductase-like"/>
</dbReference>
<dbReference type="InterPro" id="IPR008030">
    <property type="entry name" value="NmrA-like"/>
</dbReference>
<proteinExistence type="predicted"/>
<dbReference type="Proteomes" id="UP000717696">
    <property type="component" value="Unassembled WGS sequence"/>
</dbReference>
<keyword evidence="1" id="KW-0521">NADP</keyword>
<dbReference type="InterPro" id="IPR045312">
    <property type="entry name" value="PCBER-like"/>
</dbReference>
<dbReference type="EMBL" id="JAGMUU010000010">
    <property type="protein sequence ID" value="KAH7144140.1"/>
    <property type="molecule type" value="Genomic_DNA"/>
</dbReference>
<evidence type="ECO:0000313" key="5">
    <source>
        <dbReference type="Proteomes" id="UP000717696"/>
    </source>
</evidence>
<dbReference type="Gene3D" id="3.40.50.720">
    <property type="entry name" value="NAD(P)-binding Rossmann-like Domain"/>
    <property type="match status" value="1"/>
</dbReference>
<dbReference type="AlphaFoldDB" id="A0A9P9ETH2"/>
<accession>A0A9P9ETH2</accession>
<name>A0A9P9ETH2_9HYPO</name>
<keyword evidence="5" id="KW-1185">Reference proteome</keyword>